<name>A0AAD6XUJ7_9AGAR</name>
<proteinExistence type="predicted"/>
<protein>
    <recommendedName>
        <fullName evidence="5">Acetyl-CoA synthetase-like protein</fullName>
    </recommendedName>
</protein>
<accession>A0AAD6XUJ7</accession>
<dbReference type="Pfam" id="PF13193">
    <property type="entry name" value="AMP-binding_C"/>
    <property type="match status" value="1"/>
</dbReference>
<sequence>MLPRNLLSRLLTWPKTRRRHLSLSSVEGALQPPLQTSTLPQFFQADILGKYSSRPALICRNESARSHGGPPSRNLGINSHLAWDFEEFDRHINALARGLLGMGVKRGDRVGVLMGNNSVYATLQWACASIGAILVTINPAYRINELVSVLKLVGVSHFFVVPRIRSSSYLEMLAEKFPDLRNSSPGAIQEPSLPQLRNLVVVNTTVQSSQATDLFGLKSLIDWREIMQWNESSPESKLQKEISESVEKDDVINLQFTSGTTGAPKAVSLTHFNLLNNGISIGRCMYLSENDVVCNVPPLFHCFGLVLGNLAAWTHGACIVYPSDIYDPKAIVDAVVQERCTALHGVPTHFLGVLGEVGRRRASGEVLDLSHLRTGIAAGTTVPIELMKNLRERLNLVDLTNAYGMTETSPVSFQTTPADPVDKRVETVGKVQPHVKAKLIDPDGNIVPVGTPGELCVAGYLLQKGYWGDEEQTRQVMRTDSEDGTLWMHTGDEGILDDEGYLRIVSRIKDIIIRGGENLFPVQIENVILTMPEIEEAAVVAVPDAKYGEAVGVWIVRKPGSTVSRQGIRAMVAQSMNPQNAPAWVFFLGEDGAPAELPKTASGKVMKHVLRDWSRDFADRQVGLVLQ</sequence>
<dbReference type="Gene3D" id="3.30.300.30">
    <property type="match status" value="1"/>
</dbReference>
<feature type="domain" description="AMP-binding enzyme C-terminal" evidence="2">
    <location>
        <begin position="523"/>
        <end position="604"/>
    </location>
</feature>
<gene>
    <name evidence="3" type="ORF">B0H15DRAFT_826155</name>
</gene>
<dbReference type="PROSITE" id="PS00455">
    <property type="entry name" value="AMP_BINDING"/>
    <property type="match status" value="1"/>
</dbReference>
<dbReference type="InterPro" id="IPR042099">
    <property type="entry name" value="ANL_N_sf"/>
</dbReference>
<dbReference type="PANTHER" id="PTHR43201:SF30">
    <property type="entry name" value="AMP-DEPENDENT SYNTHETASE_LIGASE DOMAIN-CONTAINING PROTEIN"/>
    <property type="match status" value="1"/>
</dbReference>
<dbReference type="GO" id="GO:0006631">
    <property type="term" value="P:fatty acid metabolic process"/>
    <property type="evidence" value="ECO:0007669"/>
    <property type="project" value="TreeGrafter"/>
</dbReference>
<dbReference type="PANTHER" id="PTHR43201">
    <property type="entry name" value="ACYL-COA SYNTHETASE"/>
    <property type="match status" value="1"/>
</dbReference>
<dbReference type="Proteomes" id="UP001222325">
    <property type="component" value="Unassembled WGS sequence"/>
</dbReference>
<dbReference type="GO" id="GO:0031956">
    <property type="term" value="F:medium-chain fatty acid-CoA ligase activity"/>
    <property type="evidence" value="ECO:0007669"/>
    <property type="project" value="TreeGrafter"/>
</dbReference>
<dbReference type="SUPFAM" id="SSF56801">
    <property type="entry name" value="Acetyl-CoA synthetase-like"/>
    <property type="match status" value="1"/>
</dbReference>
<dbReference type="EMBL" id="JARJCN010000011">
    <property type="protein sequence ID" value="KAJ7096715.1"/>
    <property type="molecule type" value="Genomic_DNA"/>
</dbReference>
<dbReference type="InterPro" id="IPR020845">
    <property type="entry name" value="AMP-binding_CS"/>
</dbReference>
<dbReference type="InterPro" id="IPR000873">
    <property type="entry name" value="AMP-dep_synth/lig_dom"/>
</dbReference>
<feature type="domain" description="AMP-dependent synthetase/ligase" evidence="1">
    <location>
        <begin position="81"/>
        <end position="467"/>
    </location>
</feature>
<dbReference type="Gene3D" id="3.40.50.12780">
    <property type="entry name" value="N-terminal domain of ligase-like"/>
    <property type="match status" value="1"/>
</dbReference>
<evidence type="ECO:0008006" key="5">
    <source>
        <dbReference type="Google" id="ProtNLM"/>
    </source>
</evidence>
<evidence type="ECO:0000313" key="3">
    <source>
        <dbReference type="EMBL" id="KAJ7096715.1"/>
    </source>
</evidence>
<dbReference type="AlphaFoldDB" id="A0AAD6XUJ7"/>
<keyword evidence="4" id="KW-1185">Reference proteome</keyword>
<reference evidence="3" key="1">
    <citation type="submission" date="2023-03" db="EMBL/GenBank/DDBJ databases">
        <title>Massive genome expansion in bonnet fungi (Mycena s.s.) driven by repeated elements and novel gene families across ecological guilds.</title>
        <authorList>
            <consortium name="Lawrence Berkeley National Laboratory"/>
            <person name="Harder C.B."/>
            <person name="Miyauchi S."/>
            <person name="Viragh M."/>
            <person name="Kuo A."/>
            <person name="Thoen E."/>
            <person name="Andreopoulos B."/>
            <person name="Lu D."/>
            <person name="Skrede I."/>
            <person name="Drula E."/>
            <person name="Henrissat B."/>
            <person name="Morin E."/>
            <person name="Kohler A."/>
            <person name="Barry K."/>
            <person name="LaButti K."/>
            <person name="Morin E."/>
            <person name="Salamov A."/>
            <person name="Lipzen A."/>
            <person name="Mereny Z."/>
            <person name="Hegedus B."/>
            <person name="Baldrian P."/>
            <person name="Stursova M."/>
            <person name="Weitz H."/>
            <person name="Taylor A."/>
            <person name="Grigoriev I.V."/>
            <person name="Nagy L.G."/>
            <person name="Martin F."/>
            <person name="Kauserud H."/>
        </authorList>
    </citation>
    <scope>NUCLEOTIDE SEQUENCE</scope>
    <source>
        <strain evidence="3">CBHHK173m</strain>
    </source>
</reference>
<comment type="caution">
    <text evidence="3">The sequence shown here is derived from an EMBL/GenBank/DDBJ whole genome shotgun (WGS) entry which is preliminary data.</text>
</comment>
<dbReference type="InterPro" id="IPR045851">
    <property type="entry name" value="AMP-bd_C_sf"/>
</dbReference>
<dbReference type="Pfam" id="PF00501">
    <property type="entry name" value="AMP-binding"/>
    <property type="match status" value="1"/>
</dbReference>
<dbReference type="InterPro" id="IPR025110">
    <property type="entry name" value="AMP-bd_C"/>
</dbReference>
<evidence type="ECO:0000313" key="4">
    <source>
        <dbReference type="Proteomes" id="UP001222325"/>
    </source>
</evidence>
<evidence type="ECO:0000259" key="1">
    <source>
        <dbReference type="Pfam" id="PF00501"/>
    </source>
</evidence>
<evidence type="ECO:0000259" key="2">
    <source>
        <dbReference type="Pfam" id="PF13193"/>
    </source>
</evidence>
<organism evidence="3 4">
    <name type="scientific">Mycena belliarum</name>
    <dbReference type="NCBI Taxonomy" id="1033014"/>
    <lineage>
        <taxon>Eukaryota</taxon>
        <taxon>Fungi</taxon>
        <taxon>Dikarya</taxon>
        <taxon>Basidiomycota</taxon>
        <taxon>Agaricomycotina</taxon>
        <taxon>Agaricomycetes</taxon>
        <taxon>Agaricomycetidae</taxon>
        <taxon>Agaricales</taxon>
        <taxon>Marasmiineae</taxon>
        <taxon>Mycenaceae</taxon>
        <taxon>Mycena</taxon>
    </lineage>
</organism>